<protein>
    <submittedName>
        <fullName evidence="2">Uncharacterized protein</fullName>
    </submittedName>
</protein>
<evidence type="ECO:0000313" key="2">
    <source>
        <dbReference type="EMBL" id="QAT13342.1"/>
    </source>
</evidence>
<evidence type="ECO:0000256" key="1">
    <source>
        <dbReference type="SAM" id="MobiDB-lite"/>
    </source>
</evidence>
<sequence length="78" mass="8212">MKLYALDTVQITSVKSPDPLLAGEAFEIDDEAVAKQLIDRGLASEKAPGEKAAPPPKNKAEPAPSNKAESKPQNKADA</sequence>
<organism evidence="2 6">
    <name type="scientific">Brevundimonas diminuta</name>
    <name type="common">Pseudomonas diminuta</name>
    <dbReference type="NCBI Taxonomy" id="293"/>
    <lineage>
        <taxon>Bacteria</taxon>
        <taxon>Pseudomonadati</taxon>
        <taxon>Pseudomonadota</taxon>
        <taxon>Alphaproteobacteria</taxon>
        <taxon>Caulobacterales</taxon>
        <taxon>Caulobacteraceae</taxon>
        <taxon>Brevundimonas</taxon>
    </lineage>
</organism>
<evidence type="ECO:0000313" key="4">
    <source>
        <dbReference type="EMBL" id="QQB88755.1"/>
    </source>
</evidence>
<dbReference type="RefSeq" id="WP_128719038.1">
    <property type="nucleotide sequence ID" value="NZ_BJNC01000049.1"/>
</dbReference>
<dbReference type="EMBL" id="CP035093">
    <property type="protein sequence ID" value="QAT13342.1"/>
    <property type="molecule type" value="Genomic_DNA"/>
</dbReference>
<dbReference type="AlphaFoldDB" id="A0A410NU14"/>
<dbReference type="EMBL" id="CP066026">
    <property type="protein sequence ID" value="QQB89296.1"/>
    <property type="molecule type" value="Genomic_DNA"/>
</dbReference>
<gene>
    <name evidence="2" type="ORF">EQG53_02650</name>
    <name evidence="3" type="ORF">EQG53_05615</name>
    <name evidence="5" type="ORF">I6H83_02300</name>
    <name evidence="4" type="ORF">I6H83_16810</name>
</gene>
<feature type="compositionally biased region" description="Basic and acidic residues" evidence="1">
    <location>
        <begin position="68"/>
        <end position="78"/>
    </location>
</feature>
<name>A0A410NU14_BREDI</name>
<accession>A0A410NU14</accession>
<evidence type="ECO:0000313" key="6">
    <source>
        <dbReference type="Proteomes" id="UP000287388"/>
    </source>
</evidence>
<keyword evidence="7" id="KW-1185">Reference proteome</keyword>
<dbReference type="KEGG" id="bdm:EQG53_05615"/>
<dbReference type="Proteomes" id="UP000596117">
    <property type="component" value="Chromosome"/>
</dbReference>
<dbReference type="KEGG" id="bdm:EQG53_02650"/>
<evidence type="ECO:0000313" key="5">
    <source>
        <dbReference type="EMBL" id="QQB89296.1"/>
    </source>
</evidence>
<reference evidence="2 6" key="1">
    <citation type="submission" date="2019-01" db="EMBL/GenBank/DDBJ databases">
        <title>Brevundimonas diminuta Genome sequencing and assembly.</title>
        <authorList>
            <person name="Chen H."/>
        </authorList>
    </citation>
    <scope>NUCLEOTIDE SEQUENCE [LARGE SCALE GENOMIC DNA]</scope>
    <source>
        <strain evidence="2">ATCC</strain>
        <strain evidence="6">ATCC(B) 19146</strain>
    </source>
</reference>
<feature type="region of interest" description="Disordered" evidence="1">
    <location>
        <begin position="39"/>
        <end position="78"/>
    </location>
</feature>
<dbReference type="Proteomes" id="UP000287388">
    <property type="component" value="Chromosome"/>
</dbReference>
<proteinExistence type="predicted"/>
<evidence type="ECO:0000313" key="7">
    <source>
        <dbReference type="Proteomes" id="UP000596117"/>
    </source>
</evidence>
<dbReference type="EMBL" id="CP035093">
    <property type="protein sequence ID" value="QAT13879.1"/>
    <property type="molecule type" value="Genomic_DNA"/>
</dbReference>
<evidence type="ECO:0000313" key="3">
    <source>
        <dbReference type="EMBL" id="QAT13879.1"/>
    </source>
</evidence>
<dbReference type="EMBL" id="CP066026">
    <property type="protein sequence ID" value="QQB88755.1"/>
    <property type="molecule type" value="Genomic_DNA"/>
</dbReference>
<reference evidence="4 7" key="2">
    <citation type="submission" date="2020-12" db="EMBL/GenBank/DDBJ databases">
        <title>FDA dAtabase for Regulatory Grade micrObial Sequences (FDA-ARGOS): Supporting development and validation of Infectious Disease Dx tests.</title>
        <authorList>
            <person name="Kerrigan L."/>
            <person name="Long C."/>
            <person name="Tallon L."/>
            <person name="Sadzewicz L."/>
            <person name="Zhao X."/>
            <person name="Boylan J."/>
            <person name="Ott S."/>
            <person name="Bowen H."/>
            <person name="Vavikolanu K."/>
            <person name="Mehta A."/>
            <person name="Aluvathingal J."/>
            <person name="Nadendla S."/>
            <person name="Yan Y."/>
            <person name="Sichtig H."/>
        </authorList>
    </citation>
    <scope>NUCLEOTIDE SEQUENCE [LARGE SCALE GENOMIC DNA]</scope>
    <source>
        <strain evidence="4 7">FDAARGOS_1026</strain>
    </source>
</reference>